<feature type="coiled-coil region" evidence="6">
    <location>
        <begin position="26"/>
        <end position="103"/>
    </location>
</feature>
<feature type="transmembrane region" description="Helical" evidence="7">
    <location>
        <begin position="310"/>
        <end position="332"/>
    </location>
</feature>
<dbReference type="EMBL" id="CP048020">
    <property type="protein sequence ID" value="QHX42666.1"/>
    <property type="molecule type" value="Genomic_DNA"/>
</dbReference>
<feature type="transmembrane region" description="Helical" evidence="7">
    <location>
        <begin position="510"/>
        <end position="527"/>
    </location>
</feature>
<reference evidence="8 9" key="1">
    <citation type="submission" date="2020-01" db="EMBL/GenBank/DDBJ databases">
        <title>Complete genome sequence of a human oral phylogroup 1 Treponema sp. strain ATCC 700766, originally isolated from periodontitis dental plaque.</title>
        <authorList>
            <person name="Chan Y."/>
            <person name="Huo Y.-B."/>
            <person name="Yu X.-L."/>
            <person name="Zeng H."/>
            <person name="Leung W.-K."/>
            <person name="Watt R.M."/>
        </authorList>
    </citation>
    <scope>NUCLEOTIDE SEQUENCE [LARGE SCALE GENOMIC DNA]</scope>
    <source>
        <strain evidence="8 9">OMZ 804</strain>
    </source>
</reference>
<evidence type="ECO:0000313" key="9">
    <source>
        <dbReference type="Proteomes" id="UP000464374"/>
    </source>
</evidence>
<accession>A0A6P1XYM5</accession>
<name>A0A6P1XYM5_9SPIR</name>
<keyword evidence="6" id="KW-0175">Coiled coil</keyword>
<feature type="transmembrane region" description="Helical" evidence="7">
    <location>
        <begin position="467"/>
        <end position="490"/>
    </location>
</feature>
<dbReference type="RefSeq" id="WP_162662737.1">
    <property type="nucleotide sequence ID" value="NZ_CP048020.1"/>
</dbReference>
<evidence type="ECO:0000256" key="2">
    <source>
        <dbReference type="ARBA" id="ARBA00022475"/>
    </source>
</evidence>
<keyword evidence="2" id="KW-1003">Cell membrane</keyword>
<proteinExistence type="predicted"/>
<gene>
    <name evidence="8" type="ORF">GWP43_03490</name>
</gene>
<keyword evidence="3 7" id="KW-0812">Transmembrane</keyword>
<organism evidence="8 9">
    <name type="scientific">Treponema vincentii</name>
    <dbReference type="NCBI Taxonomy" id="69710"/>
    <lineage>
        <taxon>Bacteria</taxon>
        <taxon>Pseudomonadati</taxon>
        <taxon>Spirochaetota</taxon>
        <taxon>Spirochaetia</taxon>
        <taxon>Spirochaetales</taxon>
        <taxon>Treponemataceae</taxon>
        <taxon>Treponema</taxon>
    </lineage>
</organism>
<feature type="transmembrane region" description="Helical" evidence="7">
    <location>
        <begin position="558"/>
        <end position="577"/>
    </location>
</feature>
<dbReference type="InterPro" id="IPR001851">
    <property type="entry name" value="ABC_transp_permease"/>
</dbReference>
<feature type="transmembrane region" description="Helical" evidence="7">
    <location>
        <begin position="243"/>
        <end position="265"/>
    </location>
</feature>
<evidence type="ECO:0000313" key="8">
    <source>
        <dbReference type="EMBL" id="QHX42666.1"/>
    </source>
</evidence>
<dbReference type="PANTHER" id="PTHR32196">
    <property type="entry name" value="ABC TRANSPORTER PERMEASE PROTEIN YPHD-RELATED-RELATED"/>
    <property type="match status" value="1"/>
</dbReference>
<keyword evidence="5 7" id="KW-0472">Membrane</keyword>
<dbReference type="CDD" id="cd06579">
    <property type="entry name" value="TM_PBP1_transp_AraH_like"/>
    <property type="match status" value="1"/>
</dbReference>
<feature type="transmembrane region" description="Helical" evidence="7">
    <location>
        <begin position="352"/>
        <end position="374"/>
    </location>
</feature>
<evidence type="ECO:0000256" key="7">
    <source>
        <dbReference type="SAM" id="Phobius"/>
    </source>
</evidence>
<dbReference type="PANTHER" id="PTHR32196:SF18">
    <property type="entry name" value="GALACTOSE_METHYL GALACTOSIDE IMPORT PERMEASE PROTEIN MGLC"/>
    <property type="match status" value="1"/>
</dbReference>
<dbReference type="GO" id="GO:0022857">
    <property type="term" value="F:transmembrane transporter activity"/>
    <property type="evidence" value="ECO:0007669"/>
    <property type="project" value="InterPro"/>
</dbReference>
<dbReference type="AlphaFoldDB" id="A0A6P1XYM5"/>
<sequence length="580" mass="62940">MKDTPENSTQYTFTQEQIAQADTAKLLEEDAVLAEYTDRLDALRKNGVNKVSALTQEIAAVRKNKLISAEEKSTRIAAYRKEIEDAKTVAARHKDEEKELTHKAIQRVNALSDAFEQEVKKNENAKAARYKQEYAEKVQSITEAAEKKKKEITAAFAGKTSEEERREAQQELTAAHNAFKSALFDAKNQYEAALGKCKTAKHQVYVDRVQKNIHLRNSKTNFAEDFKLGLKDYAYKFTPAQFFLANGLYIAIAIFFVVCIIVAPLSGSGNLLTISNILTILEQSSVRMFYALGVAGLILLAGTDLSVGRMVAMGAVVTGLILHPGTNIVTFFGMGPWDFTALAMPIRVVLSLGISIILCVIFSAFAGFFSAWLKIHPFISTLATQLIIYGLLFFGTSGTPVGSIDAGIKDFFGGRWELGVVGGELVTFPKLIIPAVIAIAIAWFIWNKTVLGKNMYAVGGNAEAASVSGISVFKVTMSVFIMAGIFYGFGAFFEAFKANASAGTGQGYELDAIAACVVGGISFNGGIGKLEGAVLGVIIFTGLTYCLTFLGIDTNLQFVFKGFIIIAAVALDSVKYLKKK</sequence>
<keyword evidence="4 7" id="KW-1133">Transmembrane helix</keyword>
<protein>
    <submittedName>
        <fullName evidence="8">Galactoside ABC transporter permease</fullName>
    </submittedName>
</protein>
<dbReference type="KEGG" id="trz:GWP43_03490"/>
<feature type="transmembrane region" description="Helical" evidence="7">
    <location>
        <begin position="534"/>
        <end position="552"/>
    </location>
</feature>
<evidence type="ECO:0000256" key="6">
    <source>
        <dbReference type="SAM" id="Coils"/>
    </source>
</evidence>
<evidence type="ECO:0000256" key="5">
    <source>
        <dbReference type="ARBA" id="ARBA00023136"/>
    </source>
</evidence>
<dbReference type="GO" id="GO:0005886">
    <property type="term" value="C:plasma membrane"/>
    <property type="evidence" value="ECO:0007669"/>
    <property type="project" value="UniProtKB-SubCell"/>
</dbReference>
<dbReference type="Pfam" id="PF02653">
    <property type="entry name" value="BPD_transp_2"/>
    <property type="match status" value="1"/>
</dbReference>
<comment type="subcellular location">
    <subcellularLocation>
        <location evidence="1">Cell membrane</location>
        <topology evidence="1">Multi-pass membrane protein</topology>
    </subcellularLocation>
</comment>
<evidence type="ECO:0000256" key="4">
    <source>
        <dbReference type="ARBA" id="ARBA00022989"/>
    </source>
</evidence>
<feature type="transmembrane region" description="Helical" evidence="7">
    <location>
        <begin position="285"/>
        <end position="303"/>
    </location>
</feature>
<dbReference type="Proteomes" id="UP000464374">
    <property type="component" value="Chromosome"/>
</dbReference>
<evidence type="ECO:0000256" key="1">
    <source>
        <dbReference type="ARBA" id="ARBA00004651"/>
    </source>
</evidence>
<feature type="transmembrane region" description="Helical" evidence="7">
    <location>
        <begin position="428"/>
        <end position="446"/>
    </location>
</feature>
<evidence type="ECO:0000256" key="3">
    <source>
        <dbReference type="ARBA" id="ARBA00022692"/>
    </source>
</evidence>
<feature type="transmembrane region" description="Helical" evidence="7">
    <location>
        <begin position="386"/>
        <end position="408"/>
    </location>
</feature>